<feature type="binding site" evidence="6">
    <location>
        <begin position="315"/>
        <end position="318"/>
    </location>
    <ligand>
        <name>pyridoxal 5'-phosphate</name>
        <dbReference type="ChEBI" id="CHEBI:597326"/>
    </ligand>
</feature>
<dbReference type="Gene3D" id="2.40.37.10">
    <property type="entry name" value="Lyase, Ornithine Decarboxylase, Chain A, domain 1"/>
    <property type="match status" value="1"/>
</dbReference>
<feature type="domain" description="Orn/DAP/Arg decarboxylase 2 N-terminal" evidence="11">
    <location>
        <begin position="69"/>
        <end position="321"/>
    </location>
</feature>
<evidence type="ECO:0000256" key="4">
    <source>
        <dbReference type="ARBA" id="ARBA00023154"/>
    </source>
</evidence>
<feature type="binding site" evidence="6">
    <location>
        <position position="390"/>
    </location>
    <ligand>
        <name>substrate</name>
    </ligand>
</feature>
<dbReference type="HOGENOM" id="CLU_026444_0_1_11"/>
<comment type="function">
    <text evidence="6">Specifically catalyzes the decarboxylation of meso-diaminopimelate (meso-DAP) to L-lysine.</text>
</comment>
<dbReference type="InterPro" id="IPR002986">
    <property type="entry name" value="DAP_deCOOHase_LysA"/>
</dbReference>
<gene>
    <name evidence="6" type="primary">lysA</name>
    <name evidence="12" type="ORF">HMPREF9306_01406</name>
</gene>
<feature type="binding site" evidence="6">
    <location>
        <position position="273"/>
    </location>
    <ligand>
        <name>pyridoxal 5'-phosphate</name>
        <dbReference type="ChEBI" id="CHEBI:597326"/>
    </ligand>
</feature>
<comment type="similarity">
    <text evidence="6">Belongs to the Orn/Lys/Arg decarboxylase class-II family. LysA subfamily.</text>
</comment>
<keyword evidence="3 6" id="KW-0663">Pyridoxal phosphate</keyword>
<dbReference type="Gene3D" id="3.20.20.10">
    <property type="entry name" value="Alanine racemase"/>
    <property type="match status" value="1"/>
</dbReference>
<dbReference type="GO" id="GO:0030170">
    <property type="term" value="F:pyridoxal phosphate binding"/>
    <property type="evidence" value="ECO:0007669"/>
    <property type="project" value="UniProtKB-UniRule"/>
</dbReference>
<keyword evidence="6" id="KW-0028">Amino-acid biosynthesis</keyword>
<dbReference type="STRING" id="883161.HMPREF9306_01406"/>
<feature type="binding site" evidence="6">
    <location>
        <position position="419"/>
    </location>
    <ligand>
        <name>substrate</name>
    </ligand>
</feature>
<organism evidence="12 13">
    <name type="scientific">Propionimicrobium lymphophilum ACS-093-V-SCH5</name>
    <dbReference type="NCBI Taxonomy" id="883161"/>
    <lineage>
        <taxon>Bacteria</taxon>
        <taxon>Bacillati</taxon>
        <taxon>Actinomycetota</taxon>
        <taxon>Actinomycetes</taxon>
        <taxon>Propionibacteriales</taxon>
        <taxon>Propionibacteriaceae</taxon>
        <taxon>Propionimicrobium</taxon>
    </lineage>
</organism>
<dbReference type="SUPFAM" id="SSF50621">
    <property type="entry name" value="Alanine racemase C-terminal domain-like"/>
    <property type="match status" value="1"/>
</dbReference>
<accession>S2WJB7</accession>
<name>S2WJB7_9ACTN</name>
<evidence type="ECO:0000256" key="1">
    <source>
        <dbReference type="ARBA" id="ARBA00001933"/>
    </source>
</evidence>
<dbReference type="PATRIC" id="fig|883161.3.peg.1399"/>
<evidence type="ECO:0000256" key="7">
    <source>
        <dbReference type="NCBIfam" id="TIGR01048"/>
    </source>
</evidence>
<dbReference type="PRINTS" id="PR01179">
    <property type="entry name" value="ODADCRBXLASE"/>
</dbReference>
<dbReference type="Pfam" id="PF02784">
    <property type="entry name" value="Orn_Arg_deC_N"/>
    <property type="match status" value="1"/>
</dbReference>
<feature type="binding site" evidence="6">
    <location>
        <position position="318"/>
    </location>
    <ligand>
        <name>substrate</name>
    </ligand>
</feature>
<dbReference type="EC" id="4.1.1.20" evidence="6 7"/>
<feature type="domain" description="Orn/DAP/Arg decarboxylase 2 C-terminal" evidence="10">
    <location>
        <begin position="323"/>
        <end position="417"/>
    </location>
</feature>
<evidence type="ECO:0000259" key="11">
    <source>
        <dbReference type="Pfam" id="PF02784"/>
    </source>
</evidence>
<dbReference type="PANTHER" id="PTHR43727:SF2">
    <property type="entry name" value="GROUP IV DECARBOXYLASE"/>
    <property type="match status" value="1"/>
</dbReference>
<dbReference type="GO" id="GO:0009089">
    <property type="term" value="P:lysine biosynthetic process via diaminopimelate"/>
    <property type="evidence" value="ECO:0007669"/>
    <property type="project" value="UniProtKB-UniRule"/>
</dbReference>
<keyword evidence="2 6" id="KW-0210">Decarboxylase</keyword>
<dbReference type="OrthoDB" id="9802241at2"/>
<dbReference type="FunFam" id="3.20.20.10:FF:000003">
    <property type="entry name" value="Diaminopimelate decarboxylase"/>
    <property type="match status" value="1"/>
</dbReference>
<evidence type="ECO:0000256" key="9">
    <source>
        <dbReference type="RuleBase" id="RU003738"/>
    </source>
</evidence>
<comment type="pathway">
    <text evidence="6 9">Amino-acid biosynthesis; L-lysine biosynthesis via DAP pathway; L-lysine from DL-2,6-diaminopimelate: step 1/1.</text>
</comment>
<proteinExistence type="inferred from homology"/>
<dbReference type="GO" id="GO:0008836">
    <property type="term" value="F:diaminopimelate decarboxylase activity"/>
    <property type="evidence" value="ECO:0007669"/>
    <property type="project" value="UniProtKB-UniRule"/>
</dbReference>
<feature type="binding site" evidence="6">
    <location>
        <position position="362"/>
    </location>
    <ligand>
        <name>substrate</name>
    </ligand>
</feature>
<sequence>MHTISASNAQAAATHPDWLIKPEDANALNPKIWPRTAERIDGMLSIGGVSVSEAVAESGSPVYLIDEEDFRARASSFKEAFHGWDVFYAGKAFLSKTIARWVKEESLNLDVCSMGEIETALRADFDPAKIGFHGNNKSIDEIRFALENGIGRIIVDSFYEISRTEQIAQQLGITANVMVRVTAGVSAHTHDYIATAHEDQKFGFSIASGQALVAMIRCHNSAQLNLLGVHSHIGSQIFDSSGFEVAAKRTLKLLAQFADATSTQLPELDLGGGFGIAYTDEDEPATPRSLASDLQGIVKKQAEILSLDLPRVSIEPGRSIVGPTGVAVYEVGTVKVVDLEEGSRVYVSVDGGMSDNIRPALYGAEYTAVLASRASDCEPVLCRVVGKHCEGGDIVVHDVYLPGDIVPGDLIAVPACGAYSYAMASNYNHIPRPPVVSVKAGRLQTMIRRETLADLARLDVGE</sequence>
<dbReference type="EMBL" id="AGZR01000008">
    <property type="protein sequence ID" value="EPD32707.1"/>
    <property type="molecule type" value="Genomic_DNA"/>
</dbReference>
<dbReference type="Proteomes" id="UP000014417">
    <property type="component" value="Unassembled WGS sequence"/>
</dbReference>
<dbReference type="AlphaFoldDB" id="S2WJB7"/>
<dbReference type="PRINTS" id="PR01181">
    <property type="entry name" value="DAPDCRBXLASE"/>
</dbReference>
<evidence type="ECO:0000256" key="6">
    <source>
        <dbReference type="HAMAP-Rule" id="MF_02120"/>
    </source>
</evidence>
<dbReference type="SUPFAM" id="SSF51419">
    <property type="entry name" value="PLP-binding barrel"/>
    <property type="match status" value="1"/>
</dbReference>
<dbReference type="InterPro" id="IPR022644">
    <property type="entry name" value="De-COase2_N"/>
</dbReference>
<evidence type="ECO:0000259" key="10">
    <source>
        <dbReference type="Pfam" id="PF00278"/>
    </source>
</evidence>
<dbReference type="Pfam" id="PF00278">
    <property type="entry name" value="Orn_DAP_Arg_deC"/>
    <property type="match status" value="1"/>
</dbReference>
<evidence type="ECO:0000256" key="3">
    <source>
        <dbReference type="ARBA" id="ARBA00022898"/>
    </source>
</evidence>
<dbReference type="InterPro" id="IPR029066">
    <property type="entry name" value="PLP-binding_barrel"/>
</dbReference>
<reference evidence="12 13" key="1">
    <citation type="submission" date="2013-04" db="EMBL/GenBank/DDBJ databases">
        <title>The Genome Sequence of Propionimicrobium lymphophilum ACS-093-V-SCH5.</title>
        <authorList>
            <consortium name="The Broad Institute Genomics Platform"/>
            <person name="Earl A."/>
            <person name="Ward D."/>
            <person name="Feldgarden M."/>
            <person name="Gevers D."/>
            <person name="Saerens B."/>
            <person name="Vaneechoutte M."/>
            <person name="Walker B."/>
            <person name="Young S."/>
            <person name="Zeng Q."/>
            <person name="Gargeya S."/>
            <person name="Fitzgerald M."/>
            <person name="Haas B."/>
            <person name="Abouelleil A."/>
            <person name="Allen A.W."/>
            <person name="Alvarado L."/>
            <person name="Arachchi H.M."/>
            <person name="Berlin A.M."/>
            <person name="Chapman S.B."/>
            <person name="Gainer-Dewar J."/>
            <person name="Goldberg J."/>
            <person name="Griggs A."/>
            <person name="Gujja S."/>
            <person name="Hansen M."/>
            <person name="Howarth C."/>
            <person name="Imamovic A."/>
            <person name="Ireland A."/>
            <person name="Larimer J."/>
            <person name="McCowan C."/>
            <person name="Murphy C."/>
            <person name="Pearson M."/>
            <person name="Poon T.W."/>
            <person name="Priest M."/>
            <person name="Roberts A."/>
            <person name="Saif S."/>
            <person name="Shea T."/>
            <person name="Sisk P."/>
            <person name="Sykes S."/>
            <person name="Wortman J."/>
            <person name="Nusbaum C."/>
            <person name="Birren B."/>
        </authorList>
    </citation>
    <scope>NUCLEOTIDE SEQUENCE [LARGE SCALE GENOMIC DNA]</scope>
    <source>
        <strain evidence="12 13">ACS-093-V-SCH5</strain>
    </source>
</reference>
<evidence type="ECO:0000313" key="12">
    <source>
        <dbReference type="EMBL" id="EPD32707.1"/>
    </source>
</evidence>
<feature type="active site" description="Proton donor" evidence="8">
    <location>
        <position position="389"/>
    </location>
</feature>
<comment type="subunit">
    <text evidence="6">Homodimer.</text>
</comment>
<dbReference type="PROSITE" id="PS00879">
    <property type="entry name" value="ODR_DC_2_2"/>
    <property type="match status" value="1"/>
</dbReference>
<comment type="cofactor">
    <cofactor evidence="1 6 8 9">
        <name>pyridoxal 5'-phosphate</name>
        <dbReference type="ChEBI" id="CHEBI:597326"/>
    </cofactor>
</comment>
<evidence type="ECO:0000256" key="2">
    <source>
        <dbReference type="ARBA" id="ARBA00022793"/>
    </source>
</evidence>
<comment type="catalytic activity">
    <reaction evidence="6 9">
        <text>meso-2,6-diaminopimelate + H(+) = L-lysine + CO2</text>
        <dbReference type="Rhea" id="RHEA:15101"/>
        <dbReference type="ChEBI" id="CHEBI:15378"/>
        <dbReference type="ChEBI" id="CHEBI:16526"/>
        <dbReference type="ChEBI" id="CHEBI:32551"/>
        <dbReference type="ChEBI" id="CHEBI:57791"/>
        <dbReference type="EC" id="4.1.1.20"/>
    </reaction>
</comment>
<dbReference type="InterPro" id="IPR000183">
    <property type="entry name" value="Orn/DAP/Arg_de-COase"/>
</dbReference>
<keyword evidence="5 6" id="KW-0456">Lyase</keyword>
<dbReference type="HAMAP" id="MF_02120">
    <property type="entry name" value="LysA"/>
    <property type="match status" value="1"/>
</dbReference>
<evidence type="ECO:0000256" key="8">
    <source>
        <dbReference type="PIRSR" id="PIRSR600183-50"/>
    </source>
</evidence>
<feature type="binding site" evidence="6">
    <location>
        <position position="419"/>
    </location>
    <ligand>
        <name>pyridoxal 5'-phosphate</name>
        <dbReference type="ChEBI" id="CHEBI:597326"/>
    </ligand>
</feature>
<dbReference type="NCBIfam" id="TIGR01048">
    <property type="entry name" value="lysA"/>
    <property type="match status" value="1"/>
</dbReference>
<evidence type="ECO:0000256" key="5">
    <source>
        <dbReference type="ARBA" id="ARBA00023239"/>
    </source>
</evidence>
<dbReference type="InterPro" id="IPR009006">
    <property type="entry name" value="Ala_racemase/Decarboxylase_C"/>
</dbReference>
<keyword evidence="4 6" id="KW-0457">Lysine biosynthesis</keyword>
<dbReference type="CDD" id="cd06828">
    <property type="entry name" value="PLPDE_III_DapDC"/>
    <property type="match status" value="1"/>
</dbReference>
<feature type="binding site" evidence="6">
    <location>
        <position position="358"/>
    </location>
    <ligand>
        <name>substrate</name>
    </ligand>
</feature>
<dbReference type="InterPro" id="IPR022643">
    <property type="entry name" value="De-COase2_C"/>
</dbReference>
<keyword evidence="13" id="KW-1185">Reference proteome</keyword>
<comment type="caution">
    <text evidence="12">The sequence shown here is derived from an EMBL/GenBank/DDBJ whole genome shotgun (WGS) entry which is preliminary data.</text>
</comment>
<dbReference type="PANTHER" id="PTHR43727">
    <property type="entry name" value="DIAMINOPIMELATE DECARBOXYLASE"/>
    <property type="match status" value="1"/>
</dbReference>
<dbReference type="UniPathway" id="UPA00034">
    <property type="reaction ID" value="UER00027"/>
</dbReference>
<protein>
    <recommendedName>
        <fullName evidence="6 7">Diaminopimelate decarboxylase</fullName>
        <shortName evidence="6">DAP decarboxylase</shortName>
        <shortName evidence="6">DAPDC</shortName>
        <ecNumber evidence="6 7">4.1.1.20</ecNumber>
    </recommendedName>
</protein>
<feature type="modified residue" description="N6-(pyridoxal phosphate)lysine" evidence="6 8">
    <location>
        <position position="91"/>
    </location>
</feature>
<evidence type="ECO:0000313" key="13">
    <source>
        <dbReference type="Proteomes" id="UP000014417"/>
    </source>
</evidence>
<dbReference type="InterPro" id="IPR022657">
    <property type="entry name" value="De-COase2_CS"/>
</dbReference>